<dbReference type="GO" id="GO:0005886">
    <property type="term" value="C:plasma membrane"/>
    <property type="evidence" value="ECO:0007669"/>
    <property type="project" value="UniProtKB-SubCell"/>
</dbReference>
<gene>
    <name evidence="9" type="primary">rsgI</name>
    <name evidence="9" type="ORF">BN000_00589</name>
</gene>
<evidence type="ECO:0000256" key="5">
    <source>
        <dbReference type="ARBA" id="ARBA00023136"/>
    </source>
</evidence>
<feature type="region of interest" description="Disordered" evidence="6">
    <location>
        <begin position="226"/>
        <end position="345"/>
    </location>
</feature>
<keyword evidence="10" id="KW-1185">Reference proteome</keyword>
<organism evidence="9 10">
    <name type="scientific">Neobacillus massiliamazoniensis</name>
    <dbReference type="NCBI Taxonomy" id="1499688"/>
    <lineage>
        <taxon>Bacteria</taxon>
        <taxon>Bacillati</taxon>
        <taxon>Bacillota</taxon>
        <taxon>Bacilli</taxon>
        <taxon>Bacillales</taxon>
        <taxon>Bacillaceae</taxon>
        <taxon>Neobacillus</taxon>
    </lineage>
</organism>
<accession>A0A0U1NRM7</accession>
<evidence type="ECO:0000256" key="6">
    <source>
        <dbReference type="SAM" id="MobiDB-lite"/>
    </source>
</evidence>
<sequence>MKKGIVMEIDDAFLTLLTPEGEFLRTRNQKRQYIIGEEITFFPISSDNASRSIIMRNLLKRKTIWAICVMTALFIFLGSMIPMNQDNKAYAYMSIDVNPSIELGINKKMQVVELNGFNKEGKKIISAITNWKNKDVSQLAKIILNEMKKEGYLKSNQPIIISTVRTNGSEQQVEAKLNENLNEIKAKANEERLEVTLYKGTEEEREKAHHLGITTGKYYENQMESNLTEQRKDNSKQELENKNLTPTQPSELILPPGQVKKQSENNTPRADEPVNNGVKNNEKHGDDNFIPPGQLKKMDEDQTNQNYGQMKKQEEFKENPKQNYGQKKKQEEINQNQNHKPKHDD</sequence>
<dbReference type="Pfam" id="PF12791">
    <property type="entry name" value="RsgI_N"/>
    <property type="match status" value="1"/>
</dbReference>
<feature type="domain" description="RsgI N-terminal anti-sigma" evidence="8">
    <location>
        <begin position="2"/>
        <end position="50"/>
    </location>
</feature>
<keyword evidence="3 7" id="KW-0812">Transmembrane</keyword>
<evidence type="ECO:0000256" key="1">
    <source>
        <dbReference type="ARBA" id="ARBA00004162"/>
    </source>
</evidence>
<dbReference type="AlphaFoldDB" id="A0A0U1NRM7"/>
<keyword evidence="2" id="KW-1003">Cell membrane</keyword>
<evidence type="ECO:0000259" key="8">
    <source>
        <dbReference type="PROSITE" id="PS51849"/>
    </source>
</evidence>
<evidence type="ECO:0000256" key="2">
    <source>
        <dbReference type="ARBA" id="ARBA00022475"/>
    </source>
</evidence>
<evidence type="ECO:0000256" key="3">
    <source>
        <dbReference type="ARBA" id="ARBA00022692"/>
    </source>
</evidence>
<feature type="compositionally biased region" description="Basic and acidic residues" evidence="6">
    <location>
        <begin position="311"/>
        <end position="320"/>
    </location>
</feature>
<dbReference type="RefSeq" id="WP_090630591.1">
    <property type="nucleotide sequence ID" value="NZ_CVRB01000001.1"/>
</dbReference>
<evidence type="ECO:0000313" key="9">
    <source>
        <dbReference type="EMBL" id="CRK80701.1"/>
    </source>
</evidence>
<dbReference type="InterPro" id="IPR024449">
    <property type="entry name" value="Anti-sigma_RsgI_N"/>
</dbReference>
<feature type="transmembrane region" description="Helical" evidence="7">
    <location>
        <begin position="64"/>
        <end position="83"/>
    </location>
</feature>
<evidence type="ECO:0000256" key="4">
    <source>
        <dbReference type="ARBA" id="ARBA00022989"/>
    </source>
</evidence>
<name>A0A0U1NRM7_9BACI</name>
<dbReference type="PROSITE" id="PS51849">
    <property type="entry name" value="RSGI_N"/>
    <property type="match status" value="1"/>
</dbReference>
<keyword evidence="5 7" id="KW-0472">Membrane</keyword>
<dbReference type="STRING" id="1499688.BN000_00589"/>
<dbReference type="OrthoDB" id="9800626at2"/>
<feature type="compositionally biased region" description="Basic and acidic residues" evidence="6">
    <location>
        <begin position="229"/>
        <end position="241"/>
    </location>
</feature>
<dbReference type="Proteomes" id="UP000199087">
    <property type="component" value="Unassembled WGS sequence"/>
</dbReference>
<keyword evidence="4 7" id="KW-1133">Transmembrane helix</keyword>
<dbReference type="EMBL" id="CVRB01000001">
    <property type="protein sequence ID" value="CRK80701.1"/>
    <property type="molecule type" value="Genomic_DNA"/>
</dbReference>
<protein>
    <submittedName>
        <fullName evidence="9">SigmaI modulating factor</fullName>
    </submittedName>
</protein>
<evidence type="ECO:0000313" key="10">
    <source>
        <dbReference type="Proteomes" id="UP000199087"/>
    </source>
</evidence>
<proteinExistence type="predicted"/>
<reference evidence="10" key="1">
    <citation type="submission" date="2015-05" db="EMBL/GenBank/DDBJ databases">
        <authorList>
            <person name="Urmite Genomes"/>
        </authorList>
    </citation>
    <scope>NUCLEOTIDE SEQUENCE [LARGE SCALE GENOMIC DNA]</scope>
    <source>
        <strain evidence="10">LF1</strain>
    </source>
</reference>
<comment type="subcellular location">
    <subcellularLocation>
        <location evidence="1">Cell membrane</location>
        <topology evidence="1">Single-pass membrane protein</topology>
    </subcellularLocation>
</comment>
<dbReference type="InterPro" id="IPR055431">
    <property type="entry name" value="RsgI_M"/>
</dbReference>
<dbReference type="Pfam" id="PF23750">
    <property type="entry name" value="RsgI_M"/>
    <property type="match status" value="1"/>
</dbReference>
<evidence type="ECO:0000256" key="7">
    <source>
        <dbReference type="SAM" id="Phobius"/>
    </source>
</evidence>